<accession>A0A6J5URB4</accession>
<protein>
    <submittedName>
        <fullName evidence="1">Uncharacterized protein</fullName>
    </submittedName>
</protein>
<name>A0A6J5URB4_PRUAR</name>
<gene>
    <name evidence="1" type="ORF">CURHAP_LOCUS27691</name>
</gene>
<organism evidence="1 2">
    <name type="scientific">Prunus armeniaca</name>
    <name type="common">Apricot</name>
    <name type="synonym">Armeniaca vulgaris</name>
    <dbReference type="NCBI Taxonomy" id="36596"/>
    <lineage>
        <taxon>Eukaryota</taxon>
        <taxon>Viridiplantae</taxon>
        <taxon>Streptophyta</taxon>
        <taxon>Embryophyta</taxon>
        <taxon>Tracheophyta</taxon>
        <taxon>Spermatophyta</taxon>
        <taxon>Magnoliopsida</taxon>
        <taxon>eudicotyledons</taxon>
        <taxon>Gunneridae</taxon>
        <taxon>Pentapetalae</taxon>
        <taxon>rosids</taxon>
        <taxon>fabids</taxon>
        <taxon>Rosales</taxon>
        <taxon>Rosaceae</taxon>
        <taxon>Amygdaloideae</taxon>
        <taxon>Amygdaleae</taxon>
        <taxon>Prunus</taxon>
    </lineage>
</organism>
<dbReference type="AlphaFoldDB" id="A0A6J5URB4"/>
<reference evidence="1 2" key="1">
    <citation type="submission" date="2020-05" db="EMBL/GenBank/DDBJ databases">
        <authorList>
            <person name="Campoy J."/>
            <person name="Schneeberger K."/>
            <person name="Spophaly S."/>
        </authorList>
    </citation>
    <scope>NUCLEOTIDE SEQUENCE [LARGE SCALE GENOMIC DNA]</scope>
    <source>
        <strain evidence="1">PruArmRojPasFocal</strain>
    </source>
</reference>
<sequence length="80" mass="9159">MIALPGKYTIVGAIMLIRRRPSHFIATKTCLTFVPKSKTMNMVVSFFLCKTPTPRRPKTYRLPDDQALKVCSYMLQDLAH</sequence>
<dbReference type="Proteomes" id="UP000507222">
    <property type="component" value="Unassembled WGS sequence"/>
</dbReference>
<evidence type="ECO:0000313" key="2">
    <source>
        <dbReference type="Proteomes" id="UP000507222"/>
    </source>
</evidence>
<evidence type="ECO:0000313" key="1">
    <source>
        <dbReference type="EMBL" id="CAB4277765.1"/>
    </source>
</evidence>
<proteinExistence type="predicted"/>
<dbReference type="EMBL" id="CAEKDK010000004">
    <property type="protein sequence ID" value="CAB4277765.1"/>
    <property type="molecule type" value="Genomic_DNA"/>
</dbReference>